<evidence type="ECO:0000259" key="1">
    <source>
        <dbReference type="PROSITE" id="PS50146"/>
    </source>
</evidence>
<dbReference type="InterPro" id="IPR045540">
    <property type="entry name" value="YegS/DAGK_C"/>
</dbReference>
<dbReference type="GO" id="GO:0008929">
    <property type="term" value="F:methylglyoxal synthase activity"/>
    <property type="evidence" value="ECO:0007669"/>
    <property type="project" value="InterPro"/>
</dbReference>
<dbReference type="InterPro" id="IPR016064">
    <property type="entry name" value="NAD/diacylglycerol_kinase_sf"/>
</dbReference>
<dbReference type="Pfam" id="PF00781">
    <property type="entry name" value="DAGK_cat"/>
    <property type="match status" value="1"/>
</dbReference>
<dbReference type="Pfam" id="PF19279">
    <property type="entry name" value="YegS_C"/>
    <property type="match status" value="1"/>
</dbReference>
<evidence type="ECO:0000313" key="2">
    <source>
        <dbReference type="EMBL" id="SDN82830.1"/>
    </source>
</evidence>
<dbReference type="PANTHER" id="PTHR30492">
    <property type="entry name" value="METHYLGLYOXAL SYNTHASE"/>
    <property type="match status" value="1"/>
</dbReference>
<dbReference type="InterPro" id="IPR004363">
    <property type="entry name" value="Methylgl_synth"/>
</dbReference>
<dbReference type="GO" id="GO:0005829">
    <property type="term" value="C:cytosol"/>
    <property type="evidence" value="ECO:0007669"/>
    <property type="project" value="TreeGrafter"/>
</dbReference>
<keyword evidence="2" id="KW-0418">Kinase</keyword>
<dbReference type="GO" id="GO:0019242">
    <property type="term" value="P:methylglyoxal biosynthetic process"/>
    <property type="evidence" value="ECO:0007669"/>
    <property type="project" value="InterPro"/>
</dbReference>
<dbReference type="PANTHER" id="PTHR30492:SF0">
    <property type="entry name" value="METHYLGLYOXAL SYNTHASE"/>
    <property type="match status" value="1"/>
</dbReference>
<keyword evidence="2" id="KW-0808">Transferase</keyword>
<dbReference type="Gene3D" id="2.60.200.40">
    <property type="match status" value="1"/>
</dbReference>
<sequence>MNVHAILNRDGGTLRTHDLDLLAALIRDEFTLHGHGIEVEEVGGGEVEAAIGRQSGRSDLDVLMVGGGDGTVSGAAGAVAGGRIALGLLPAGTMNLFARSLHIPLALEEAVRALATGRVVEVDIASVNDRYFVHQFAVGVHARMVRTREKLDYGSRIGKMWASVKAVGAAVRALPVVDLSIEIDGRSENVRTPAVAISNNIYGDGHLPYADDPQGGRLGIYLMRSTDRAAVLKLTIDMMRGAWKASQSLSVAEADVIRIRYHGRKRHDRAVMDGELHDLDEVSEVRIRPRGLRVLVPDEAPIR</sequence>
<reference evidence="2 3" key="1">
    <citation type="submission" date="2016-10" db="EMBL/GenBank/DDBJ databases">
        <authorList>
            <person name="de Groot N.N."/>
        </authorList>
    </citation>
    <scope>NUCLEOTIDE SEQUENCE [LARGE SCALE GENOMIC DNA]</scope>
    <source>
        <strain evidence="3">L7-484,KACC 16230,DSM 25025</strain>
    </source>
</reference>
<evidence type="ECO:0000313" key="3">
    <source>
        <dbReference type="Proteomes" id="UP000198793"/>
    </source>
</evidence>
<keyword evidence="3" id="KW-1185">Reference proteome</keyword>
<proteinExistence type="predicted"/>
<dbReference type="GO" id="GO:0016301">
    <property type="term" value="F:kinase activity"/>
    <property type="evidence" value="ECO:0007669"/>
    <property type="project" value="UniProtKB-KW"/>
</dbReference>
<organism evidence="2 3">
    <name type="scientific">Aureimonas jatrophae</name>
    <dbReference type="NCBI Taxonomy" id="1166073"/>
    <lineage>
        <taxon>Bacteria</taxon>
        <taxon>Pseudomonadati</taxon>
        <taxon>Pseudomonadota</taxon>
        <taxon>Alphaproteobacteria</taxon>
        <taxon>Hyphomicrobiales</taxon>
        <taxon>Aurantimonadaceae</taxon>
        <taxon>Aureimonas</taxon>
    </lineage>
</organism>
<dbReference type="InterPro" id="IPR017438">
    <property type="entry name" value="ATP-NAD_kinase_N"/>
</dbReference>
<dbReference type="STRING" id="1166073.SAMN05192530_10281"/>
<dbReference type="EMBL" id="FNIT01000002">
    <property type="protein sequence ID" value="SDN82830.1"/>
    <property type="molecule type" value="Genomic_DNA"/>
</dbReference>
<dbReference type="OrthoDB" id="9815110at2"/>
<name>A0A1H0EKH0_9HYPH</name>
<dbReference type="SUPFAM" id="SSF111331">
    <property type="entry name" value="NAD kinase/diacylglycerol kinase-like"/>
    <property type="match status" value="1"/>
</dbReference>
<dbReference type="Proteomes" id="UP000198793">
    <property type="component" value="Unassembled WGS sequence"/>
</dbReference>
<dbReference type="RefSeq" id="WP_090669879.1">
    <property type="nucleotide sequence ID" value="NZ_FNIT01000002.1"/>
</dbReference>
<dbReference type="SMART" id="SM00046">
    <property type="entry name" value="DAGKc"/>
    <property type="match status" value="1"/>
</dbReference>
<dbReference type="AlphaFoldDB" id="A0A1H0EKH0"/>
<accession>A0A1H0EKH0</accession>
<gene>
    <name evidence="2" type="ORF">SAMN05192530_10281</name>
</gene>
<dbReference type="Gene3D" id="3.40.50.10330">
    <property type="entry name" value="Probable inorganic polyphosphate/atp-NAD kinase, domain 1"/>
    <property type="match status" value="1"/>
</dbReference>
<feature type="domain" description="DAGKc" evidence="1">
    <location>
        <begin position="1"/>
        <end position="131"/>
    </location>
</feature>
<dbReference type="PROSITE" id="PS50146">
    <property type="entry name" value="DAGK"/>
    <property type="match status" value="1"/>
</dbReference>
<dbReference type="InterPro" id="IPR001206">
    <property type="entry name" value="Diacylglycerol_kinase_cat_dom"/>
</dbReference>
<protein>
    <submittedName>
        <fullName evidence="2">Diacylglycerol kinase family enzyme</fullName>
    </submittedName>
</protein>